<name>A0A9D3ULT2_9ROSI</name>
<reference evidence="2 3" key="1">
    <citation type="journal article" date="2021" name="Plant Biotechnol. J.">
        <title>Multi-omics assisted identification of the key and species-specific regulatory components of drought-tolerant mechanisms in Gossypium stocksii.</title>
        <authorList>
            <person name="Yu D."/>
            <person name="Ke L."/>
            <person name="Zhang D."/>
            <person name="Wu Y."/>
            <person name="Sun Y."/>
            <person name="Mei J."/>
            <person name="Sun J."/>
            <person name="Sun Y."/>
        </authorList>
    </citation>
    <scope>NUCLEOTIDE SEQUENCE [LARGE SCALE GENOMIC DNA]</scope>
    <source>
        <strain evidence="3">cv. E1</strain>
        <tissue evidence="2">Leaf</tissue>
    </source>
</reference>
<comment type="caution">
    <text evidence="2">The sequence shown here is derived from an EMBL/GenBank/DDBJ whole genome shotgun (WGS) entry which is preliminary data.</text>
</comment>
<dbReference type="EMBL" id="JAIQCV010000011">
    <property type="protein sequence ID" value="KAH1047620.1"/>
    <property type="molecule type" value="Genomic_DNA"/>
</dbReference>
<dbReference type="Proteomes" id="UP000828251">
    <property type="component" value="Unassembled WGS sequence"/>
</dbReference>
<accession>A0A9D3ULT2</accession>
<sequence length="83" mass="9474">MNAIPREYWKPVKRPIKVSGIDGLMDRGKKPLMGEWNTVHKKPNKGKLTKSNQGFVPMPTQVSFYPNQGYYVPYPMVRPPIGS</sequence>
<protein>
    <submittedName>
        <fullName evidence="2">Uncharacterized protein</fullName>
    </submittedName>
</protein>
<feature type="compositionally biased region" description="Basic residues" evidence="1">
    <location>
        <begin position="39"/>
        <end position="48"/>
    </location>
</feature>
<evidence type="ECO:0000313" key="2">
    <source>
        <dbReference type="EMBL" id="KAH1047620.1"/>
    </source>
</evidence>
<gene>
    <name evidence="2" type="ORF">J1N35_038404</name>
</gene>
<keyword evidence="3" id="KW-1185">Reference proteome</keyword>
<proteinExistence type="predicted"/>
<dbReference type="AlphaFoldDB" id="A0A9D3ULT2"/>
<feature type="region of interest" description="Disordered" evidence="1">
    <location>
        <begin position="34"/>
        <end position="53"/>
    </location>
</feature>
<evidence type="ECO:0000313" key="3">
    <source>
        <dbReference type="Proteomes" id="UP000828251"/>
    </source>
</evidence>
<evidence type="ECO:0000256" key="1">
    <source>
        <dbReference type="SAM" id="MobiDB-lite"/>
    </source>
</evidence>
<organism evidence="2 3">
    <name type="scientific">Gossypium stocksii</name>
    <dbReference type="NCBI Taxonomy" id="47602"/>
    <lineage>
        <taxon>Eukaryota</taxon>
        <taxon>Viridiplantae</taxon>
        <taxon>Streptophyta</taxon>
        <taxon>Embryophyta</taxon>
        <taxon>Tracheophyta</taxon>
        <taxon>Spermatophyta</taxon>
        <taxon>Magnoliopsida</taxon>
        <taxon>eudicotyledons</taxon>
        <taxon>Gunneridae</taxon>
        <taxon>Pentapetalae</taxon>
        <taxon>rosids</taxon>
        <taxon>malvids</taxon>
        <taxon>Malvales</taxon>
        <taxon>Malvaceae</taxon>
        <taxon>Malvoideae</taxon>
        <taxon>Gossypium</taxon>
    </lineage>
</organism>